<name>A0AAW1HFP0_POPJA</name>
<feature type="region of interest" description="Disordered" evidence="1">
    <location>
        <begin position="1"/>
        <end position="69"/>
    </location>
</feature>
<proteinExistence type="predicted"/>
<comment type="caution">
    <text evidence="2">The sequence shown here is derived from an EMBL/GenBank/DDBJ whole genome shotgun (WGS) entry which is preliminary data.</text>
</comment>
<feature type="compositionally biased region" description="Basic and acidic residues" evidence="1">
    <location>
        <begin position="1"/>
        <end position="12"/>
    </location>
</feature>
<evidence type="ECO:0000313" key="2">
    <source>
        <dbReference type="EMBL" id="KAK9675065.1"/>
    </source>
</evidence>
<keyword evidence="3" id="KW-1185">Reference proteome</keyword>
<accession>A0AAW1HFP0</accession>
<dbReference type="Proteomes" id="UP001458880">
    <property type="component" value="Unassembled WGS sequence"/>
</dbReference>
<organism evidence="2 3">
    <name type="scientific">Popillia japonica</name>
    <name type="common">Japanese beetle</name>
    <dbReference type="NCBI Taxonomy" id="7064"/>
    <lineage>
        <taxon>Eukaryota</taxon>
        <taxon>Metazoa</taxon>
        <taxon>Ecdysozoa</taxon>
        <taxon>Arthropoda</taxon>
        <taxon>Hexapoda</taxon>
        <taxon>Insecta</taxon>
        <taxon>Pterygota</taxon>
        <taxon>Neoptera</taxon>
        <taxon>Endopterygota</taxon>
        <taxon>Coleoptera</taxon>
        <taxon>Polyphaga</taxon>
        <taxon>Scarabaeiformia</taxon>
        <taxon>Scarabaeidae</taxon>
        <taxon>Rutelinae</taxon>
        <taxon>Popillia</taxon>
    </lineage>
</organism>
<sequence length="69" mass="7890">MATMREELDPLRQEGIPIGYGRGAEMRRRKTDTGQMREELDPLRQEGIPIGYGRGAEMRRRKTDTGQIG</sequence>
<gene>
    <name evidence="2" type="ORF">QE152_g40676</name>
</gene>
<dbReference type="EMBL" id="JASPKY010001294">
    <property type="protein sequence ID" value="KAK9675065.1"/>
    <property type="molecule type" value="Genomic_DNA"/>
</dbReference>
<reference evidence="2 3" key="1">
    <citation type="journal article" date="2024" name="BMC Genomics">
        <title>De novo assembly and annotation of Popillia japonica's genome with initial clues to its potential as an invasive pest.</title>
        <authorList>
            <person name="Cucini C."/>
            <person name="Boschi S."/>
            <person name="Funari R."/>
            <person name="Cardaioli E."/>
            <person name="Iannotti N."/>
            <person name="Marturano G."/>
            <person name="Paoli F."/>
            <person name="Bruttini M."/>
            <person name="Carapelli A."/>
            <person name="Frati F."/>
            <person name="Nardi F."/>
        </authorList>
    </citation>
    <scope>NUCLEOTIDE SEQUENCE [LARGE SCALE GENOMIC DNA]</scope>
    <source>
        <strain evidence="2">DMR45628</strain>
    </source>
</reference>
<feature type="compositionally biased region" description="Basic and acidic residues" evidence="1">
    <location>
        <begin position="31"/>
        <end position="44"/>
    </location>
</feature>
<protein>
    <submittedName>
        <fullName evidence="2">Uncharacterized protein</fullName>
    </submittedName>
</protein>
<evidence type="ECO:0000313" key="3">
    <source>
        <dbReference type="Proteomes" id="UP001458880"/>
    </source>
</evidence>
<dbReference type="AlphaFoldDB" id="A0AAW1HFP0"/>
<evidence type="ECO:0000256" key="1">
    <source>
        <dbReference type="SAM" id="MobiDB-lite"/>
    </source>
</evidence>